<evidence type="ECO:0000313" key="1">
    <source>
        <dbReference type="EMBL" id="KAJ3659244.1"/>
    </source>
</evidence>
<dbReference type="EMBL" id="JALNTZ010000003">
    <property type="protein sequence ID" value="KAJ3659244.1"/>
    <property type="molecule type" value="Genomic_DNA"/>
</dbReference>
<dbReference type="AlphaFoldDB" id="A0AA38MKF8"/>
<evidence type="ECO:0000313" key="2">
    <source>
        <dbReference type="Proteomes" id="UP001168821"/>
    </source>
</evidence>
<reference evidence="1" key="1">
    <citation type="journal article" date="2023" name="G3 (Bethesda)">
        <title>Whole genome assemblies of Zophobas morio and Tenebrio molitor.</title>
        <authorList>
            <person name="Kaur S."/>
            <person name="Stinson S.A."/>
            <person name="diCenzo G.C."/>
        </authorList>
    </citation>
    <scope>NUCLEOTIDE SEQUENCE</scope>
    <source>
        <strain evidence="1">QUZm001</strain>
    </source>
</reference>
<sequence length="106" mass="11947">MSTELLLQTVSRQHKDYLPFQKGCSQYSTFPEGLAAKVVTEARLEWAVDSFSPCKSPGVDCVYPALLQRRMSRLRLIVANASGVSGFQLHTECMAKSCRVHPCYYR</sequence>
<accession>A0AA38MKF8</accession>
<comment type="caution">
    <text evidence="1">The sequence shown here is derived from an EMBL/GenBank/DDBJ whole genome shotgun (WGS) entry which is preliminary data.</text>
</comment>
<protein>
    <submittedName>
        <fullName evidence="1">Uncharacterized protein</fullName>
    </submittedName>
</protein>
<proteinExistence type="predicted"/>
<keyword evidence="2" id="KW-1185">Reference proteome</keyword>
<organism evidence="1 2">
    <name type="scientific">Zophobas morio</name>
    <dbReference type="NCBI Taxonomy" id="2755281"/>
    <lineage>
        <taxon>Eukaryota</taxon>
        <taxon>Metazoa</taxon>
        <taxon>Ecdysozoa</taxon>
        <taxon>Arthropoda</taxon>
        <taxon>Hexapoda</taxon>
        <taxon>Insecta</taxon>
        <taxon>Pterygota</taxon>
        <taxon>Neoptera</taxon>
        <taxon>Endopterygota</taxon>
        <taxon>Coleoptera</taxon>
        <taxon>Polyphaga</taxon>
        <taxon>Cucujiformia</taxon>
        <taxon>Tenebrionidae</taxon>
        <taxon>Zophobas</taxon>
    </lineage>
</organism>
<gene>
    <name evidence="1" type="ORF">Zmor_010945</name>
</gene>
<dbReference type="Proteomes" id="UP001168821">
    <property type="component" value="Unassembled WGS sequence"/>
</dbReference>
<name>A0AA38MKF8_9CUCU</name>